<gene>
    <name evidence="1" type="ORF">PAMC26577_27425</name>
</gene>
<dbReference type="InterPro" id="IPR009467">
    <property type="entry name" value="Glycolipid-bd_prot_put"/>
</dbReference>
<organism evidence="1 2">
    <name type="scientific">Caballeronia sordidicola</name>
    <name type="common">Burkholderia sordidicola</name>
    <dbReference type="NCBI Taxonomy" id="196367"/>
    <lineage>
        <taxon>Bacteria</taxon>
        <taxon>Pseudomonadati</taxon>
        <taxon>Pseudomonadota</taxon>
        <taxon>Betaproteobacteria</taxon>
        <taxon>Burkholderiales</taxon>
        <taxon>Burkholderiaceae</taxon>
        <taxon>Caballeronia</taxon>
    </lineage>
</organism>
<evidence type="ECO:0000313" key="1">
    <source>
        <dbReference type="EMBL" id="OTP70358.1"/>
    </source>
</evidence>
<evidence type="ECO:0000313" key="2">
    <source>
        <dbReference type="Proteomes" id="UP000195221"/>
    </source>
</evidence>
<protein>
    <submittedName>
        <fullName evidence="1">Uncharacterized protein</fullName>
    </submittedName>
</protein>
<dbReference type="RefSeq" id="WP_075358016.1">
    <property type="nucleotide sequence ID" value="NZ_MSRG01000023.1"/>
</dbReference>
<proteinExistence type="predicted"/>
<name>A0A242MHC7_CABSO</name>
<dbReference type="Pfam" id="PF06475">
    <property type="entry name" value="Glycolipid_bind"/>
    <property type="match status" value="1"/>
</dbReference>
<accession>A0A242MHC7</accession>
<dbReference type="Proteomes" id="UP000195221">
    <property type="component" value="Unassembled WGS sequence"/>
</dbReference>
<dbReference type="SUPFAM" id="SSF159275">
    <property type="entry name" value="PA1994-like"/>
    <property type="match status" value="1"/>
</dbReference>
<dbReference type="AlphaFoldDB" id="A0A242MHC7"/>
<comment type="caution">
    <text evidence="1">The sequence shown here is derived from an EMBL/GenBank/DDBJ whole genome shotgun (WGS) entry which is preliminary data.</text>
</comment>
<sequence length="181" mass="20446">MPQVRWKMQSGSGIEHLVLQSQPDGYSVESVLTGENSDRPYAIQYSLRCDKSWCTRFLSIQVIGGATLVIHGDGEGHWTDEQLDEIPDIEGCVDVDIVATPFTNTLPIRRLTWHKGMQQRIAVAWVSIPDLQVVRANQIYTCIEPGSRFRYESADSGFTAELEVDSDGLVIDYPELFERLR</sequence>
<dbReference type="EMBL" id="NBTZ01000109">
    <property type="protein sequence ID" value="OTP70358.1"/>
    <property type="molecule type" value="Genomic_DNA"/>
</dbReference>
<reference evidence="1 2" key="1">
    <citation type="submission" date="2017-03" db="EMBL/GenBank/DDBJ databases">
        <title>Genome analysis of strain PAMC 26577.</title>
        <authorList>
            <person name="Oh H.-M."/>
            <person name="Yang J.-A."/>
        </authorList>
    </citation>
    <scope>NUCLEOTIDE SEQUENCE [LARGE SCALE GENOMIC DNA]</scope>
    <source>
        <strain evidence="1 2">PAMC 26577</strain>
    </source>
</reference>